<gene>
    <name evidence="1" type="ORF">SISNIDRAFT_281565</name>
</gene>
<sequence>MIKLYLWFWKLNCSSRRKTRHDSYASRVELCTRKWLTTVVTGVLTVADLVHSTLMTVLLTCNLLFWHPPHRSIGLIFHYAMTLLPGRRSTRDYLILQPDVHSGSPQTAAAPHRATIEPLDIRTTL</sequence>
<name>A0A164Y6P7_9AGAM</name>
<dbReference type="Proteomes" id="UP000076722">
    <property type="component" value="Unassembled WGS sequence"/>
</dbReference>
<proteinExistence type="predicted"/>
<protein>
    <submittedName>
        <fullName evidence="1">Uncharacterized protein</fullName>
    </submittedName>
</protein>
<accession>A0A164Y6P7</accession>
<evidence type="ECO:0000313" key="2">
    <source>
        <dbReference type="Proteomes" id="UP000076722"/>
    </source>
</evidence>
<organism evidence="1 2">
    <name type="scientific">Sistotremastrum niveocremeum HHB9708</name>
    <dbReference type="NCBI Taxonomy" id="1314777"/>
    <lineage>
        <taxon>Eukaryota</taxon>
        <taxon>Fungi</taxon>
        <taxon>Dikarya</taxon>
        <taxon>Basidiomycota</taxon>
        <taxon>Agaricomycotina</taxon>
        <taxon>Agaricomycetes</taxon>
        <taxon>Sistotremastrales</taxon>
        <taxon>Sistotremastraceae</taxon>
        <taxon>Sertulicium</taxon>
        <taxon>Sertulicium niveocremeum</taxon>
    </lineage>
</organism>
<dbReference type="EMBL" id="KV419398">
    <property type="protein sequence ID" value="KZS96632.1"/>
    <property type="molecule type" value="Genomic_DNA"/>
</dbReference>
<reference evidence="1 2" key="1">
    <citation type="journal article" date="2016" name="Mol. Biol. Evol.">
        <title>Comparative Genomics of Early-Diverging Mushroom-Forming Fungi Provides Insights into the Origins of Lignocellulose Decay Capabilities.</title>
        <authorList>
            <person name="Nagy L.G."/>
            <person name="Riley R."/>
            <person name="Tritt A."/>
            <person name="Adam C."/>
            <person name="Daum C."/>
            <person name="Floudas D."/>
            <person name="Sun H."/>
            <person name="Yadav J.S."/>
            <person name="Pangilinan J."/>
            <person name="Larsson K.H."/>
            <person name="Matsuura K."/>
            <person name="Barry K."/>
            <person name="Labutti K."/>
            <person name="Kuo R."/>
            <person name="Ohm R.A."/>
            <person name="Bhattacharya S.S."/>
            <person name="Shirouzu T."/>
            <person name="Yoshinaga Y."/>
            <person name="Martin F.M."/>
            <person name="Grigoriev I.V."/>
            <person name="Hibbett D.S."/>
        </authorList>
    </citation>
    <scope>NUCLEOTIDE SEQUENCE [LARGE SCALE GENOMIC DNA]</scope>
    <source>
        <strain evidence="1 2">HHB9708</strain>
    </source>
</reference>
<dbReference type="AlphaFoldDB" id="A0A164Y6P7"/>
<keyword evidence="2" id="KW-1185">Reference proteome</keyword>
<evidence type="ECO:0000313" key="1">
    <source>
        <dbReference type="EMBL" id="KZS96632.1"/>
    </source>
</evidence>